<dbReference type="InterPro" id="IPR050678">
    <property type="entry name" value="DNA_Partitioning_ATPase"/>
</dbReference>
<gene>
    <name evidence="2" type="ORF">F5985_18765</name>
</gene>
<dbReference type="InterPro" id="IPR027417">
    <property type="entry name" value="P-loop_NTPase"/>
</dbReference>
<accession>A0A7C9MZJ9</accession>
<dbReference type="PANTHER" id="PTHR13696:SF96">
    <property type="entry name" value="COBQ_COBB_MIND_PARA NUCLEOTIDE BINDING DOMAIN-CONTAINING PROTEIN"/>
    <property type="match status" value="1"/>
</dbReference>
<dbReference type="Pfam" id="PF13614">
    <property type="entry name" value="AAA_31"/>
    <property type="match status" value="1"/>
</dbReference>
<evidence type="ECO:0000313" key="3">
    <source>
        <dbReference type="Proteomes" id="UP000481947"/>
    </source>
</evidence>
<dbReference type="PIRSF" id="PIRSF009320">
    <property type="entry name" value="Nuc_binding_HP_1000"/>
    <property type="match status" value="1"/>
</dbReference>
<reference evidence="2 3" key="1">
    <citation type="submission" date="2019-09" db="EMBL/GenBank/DDBJ databases">
        <title>Identification of Malikia spinosa a prominent benzene-, toluene-, and ethylbenzene-degrading bacterium: enrichment, isolation and whole genome sequencing.</title>
        <authorList>
            <person name="Tancsics A."/>
            <person name="Revesz F."/>
            <person name="Kriszt B."/>
        </authorList>
    </citation>
    <scope>NUCLEOTIDE SEQUENCE [LARGE SCALE GENOMIC DNA]</scope>
    <source>
        <strain evidence="2 3">AB6</strain>
    </source>
</reference>
<organism evidence="2 3">
    <name type="scientific">Malikia spinosa</name>
    <dbReference type="NCBI Taxonomy" id="86180"/>
    <lineage>
        <taxon>Bacteria</taxon>
        <taxon>Pseudomonadati</taxon>
        <taxon>Pseudomonadota</taxon>
        <taxon>Betaproteobacteria</taxon>
        <taxon>Burkholderiales</taxon>
        <taxon>Comamonadaceae</taxon>
        <taxon>Malikia</taxon>
    </lineage>
</organism>
<dbReference type="InterPro" id="IPR025669">
    <property type="entry name" value="AAA_dom"/>
</dbReference>
<feature type="domain" description="AAA" evidence="1">
    <location>
        <begin position="36"/>
        <end position="82"/>
    </location>
</feature>
<comment type="caution">
    <text evidence="2">The sequence shown here is derived from an EMBL/GenBank/DDBJ whole genome shotgun (WGS) entry which is preliminary data.</text>
</comment>
<evidence type="ECO:0000259" key="1">
    <source>
        <dbReference type="Pfam" id="PF13614"/>
    </source>
</evidence>
<name>A0A7C9MZJ9_9BURK</name>
<dbReference type="Gene3D" id="3.40.50.300">
    <property type="entry name" value="P-loop containing nucleotide triphosphate hydrolases"/>
    <property type="match status" value="1"/>
</dbReference>
<proteinExistence type="predicted"/>
<dbReference type="PANTHER" id="PTHR13696">
    <property type="entry name" value="P-LOOP CONTAINING NUCLEOSIDE TRIPHOSPHATE HYDROLASE"/>
    <property type="match status" value="1"/>
</dbReference>
<dbReference type="EMBL" id="VYSB01000050">
    <property type="protein sequence ID" value="MYZ54101.1"/>
    <property type="molecule type" value="Genomic_DNA"/>
</dbReference>
<evidence type="ECO:0000313" key="2">
    <source>
        <dbReference type="EMBL" id="MYZ54101.1"/>
    </source>
</evidence>
<protein>
    <submittedName>
        <fullName evidence="2">ParA family protein</fullName>
    </submittedName>
</protein>
<dbReference type="CDD" id="cd02042">
    <property type="entry name" value="ParAB_family"/>
    <property type="match status" value="1"/>
</dbReference>
<dbReference type="Proteomes" id="UP000481947">
    <property type="component" value="Unassembled WGS sequence"/>
</dbReference>
<sequence length="238" mass="25512">MKHDADKSPYLKLGAKIGVFSYNMLSKLYENKGRTMRVMSVMNLKGGSSKSTTVVHASVEAGRRGLRVLIVDTDDPQYSASMWARARGGESPAVVTAPASKLHGVLEKARADGFDLVLIDTSPRLGPNAVDVAKLSHRVIVPVKPDPFDLLAVQETLEVLKREQVNVLLFLSCCPPNAPEVAQTRSVLEATGLPVATASVGLRRTFTRAVLMGKSAAEFEPKGKAAAEMAALMDEVLA</sequence>
<dbReference type="AlphaFoldDB" id="A0A7C9MZJ9"/>
<dbReference type="SUPFAM" id="SSF52540">
    <property type="entry name" value="P-loop containing nucleoside triphosphate hydrolases"/>
    <property type="match status" value="1"/>
</dbReference>